<feature type="domain" description="PEGA" evidence="1">
    <location>
        <begin position="5"/>
        <end position="57"/>
    </location>
</feature>
<dbReference type="Pfam" id="PF08308">
    <property type="entry name" value="PEGA"/>
    <property type="match status" value="1"/>
</dbReference>
<dbReference type="Proteomes" id="UP000307510">
    <property type="component" value="Unassembled WGS sequence"/>
</dbReference>
<reference evidence="3" key="2">
    <citation type="submission" date="2019-06" db="EMBL/GenBank/DDBJ databases">
        <title>AzeR, a transcriptional regulator that responds to azelaic acid in Pseudomonas nitroreducens.</title>
        <authorList>
            <person name="Bez C."/>
            <person name="Javvadi S.G."/>
            <person name="Bertani I."/>
            <person name="Devescovi G."/>
            <person name="Studholme D.J."/>
            <person name="Geller A."/>
            <person name="Levy A."/>
            <person name="Venturi V."/>
        </authorList>
    </citation>
    <scope>NUCLEOTIDE SEQUENCE [LARGE SCALE GENOMIC DNA]</scope>
    <source>
        <strain evidence="3">DSM 9128</strain>
    </source>
</reference>
<accession>A0A5R9AHR6</accession>
<sequence>MQPWAEVWIDGRKRGISPPLFKLRLPPGLYTVELRNPDLPSYSQKVQIATGQSVTLRHSFP</sequence>
<evidence type="ECO:0000259" key="1">
    <source>
        <dbReference type="Pfam" id="PF08308"/>
    </source>
</evidence>
<reference evidence="2 3" key="1">
    <citation type="submission" date="2019-05" db="EMBL/GenBank/DDBJ databases">
        <authorList>
            <person name="Moore K."/>
            <person name="O'Neill P."/>
            <person name="Farbos A."/>
            <person name="Studholme D.J."/>
        </authorList>
    </citation>
    <scope>NUCLEOTIDE SEQUENCE [LARGE SCALE GENOMIC DNA]</scope>
    <source>
        <strain evidence="2 3">DSM 9128</strain>
    </source>
</reference>
<proteinExistence type="predicted"/>
<evidence type="ECO:0000313" key="2">
    <source>
        <dbReference type="EMBL" id="TLP78309.1"/>
    </source>
</evidence>
<gene>
    <name evidence="2" type="ORF">FEA48_03675</name>
</gene>
<organism evidence="2 3">
    <name type="scientific">Pseudomonas nitroreducens</name>
    <dbReference type="NCBI Taxonomy" id="46680"/>
    <lineage>
        <taxon>Bacteria</taxon>
        <taxon>Pseudomonadati</taxon>
        <taxon>Pseudomonadota</taxon>
        <taxon>Gammaproteobacteria</taxon>
        <taxon>Pseudomonadales</taxon>
        <taxon>Pseudomonadaceae</taxon>
        <taxon>Pseudomonas</taxon>
    </lineage>
</organism>
<protein>
    <submittedName>
        <fullName evidence="2">PEGA domain-containing protein</fullName>
    </submittedName>
</protein>
<evidence type="ECO:0000313" key="3">
    <source>
        <dbReference type="Proteomes" id="UP000307510"/>
    </source>
</evidence>
<name>A0A5R9AHR6_PSENT</name>
<dbReference type="InterPro" id="IPR013229">
    <property type="entry name" value="PEGA"/>
</dbReference>
<dbReference type="EMBL" id="VASG01000001">
    <property type="protein sequence ID" value="TLP78309.1"/>
    <property type="molecule type" value="Genomic_DNA"/>
</dbReference>
<dbReference type="AlphaFoldDB" id="A0A5R9AHR6"/>
<comment type="caution">
    <text evidence="2">The sequence shown here is derived from an EMBL/GenBank/DDBJ whole genome shotgun (WGS) entry which is preliminary data.</text>
</comment>